<comment type="caution">
    <text evidence="2">The sequence shown here is derived from an EMBL/GenBank/DDBJ whole genome shotgun (WGS) entry which is preliminary data.</text>
</comment>
<gene>
    <name evidence="2" type="ORF">KQY15_09445</name>
</gene>
<evidence type="ECO:0000313" key="3">
    <source>
        <dbReference type="Proteomes" id="UP000704611"/>
    </source>
</evidence>
<name>A0ABS6MKG9_9GAMM</name>
<feature type="transmembrane region" description="Helical" evidence="1">
    <location>
        <begin position="87"/>
        <end position="106"/>
    </location>
</feature>
<feature type="transmembrane region" description="Helical" evidence="1">
    <location>
        <begin position="46"/>
        <end position="67"/>
    </location>
</feature>
<keyword evidence="3" id="KW-1185">Reference proteome</keyword>
<accession>A0ABS6MKG9</accession>
<evidence type="ECO:0000313" key="2">
    <source>
        <dbReference type="EMBL" id="MBV2129318.1"/>
    </source>
</evidence>
<dbReference type="InterPro" id="IPR045781">
    <property type="entry name" value="SxtJ"/>
</dbReference>
<keyword evidence="1" id="KW-0472">Membrane</keyword>
<evidence type="ECO:0000256" key="1">
    <source>
        <dbReference type="SAM" id="Phobius"/>
    </source>
</evidence>
<dbReference type="EMBL" id="JAHRID010000003">
    <property type="protein sequence ID" value="MBV2129318.1"/>
    <property type="molecule type" value="Genomic_DNA"/>
</dbReference>
<dbReference type="Pfam" id="PF19588">
    <property type="entry name" value="SxtJ"/>
    <property type="match status" value="1"/>
</dbReference>
<organism evidence="2 3">
    <name type="scientific">Arsukibacterium indicum</name>
    <dbReference type="NCBI Taxonomy" id="2848612"/>
    <lineage>
        <taxon>Bacteria</taxon>
        <taxon>Pseudomonadati</taxon>
        <taxon>Pseudomonadota</taxon>
        <taxon>Gammaproteobacteria</taxon>
        <taxon>Chromatiales</taxon>
        <taxon>Chromatiaceae</taxon>
        <taxon>Arsukibacterium</taxon>
    </lineage>
</organism>
<proteinExistence type="predicted"/>
<feature type="transmembrane region" description="Helical" evidence="1">
    <location>
        <begin position="15"/>
        <end position="39"/>
    </location>
</feature>
<sequence length="137" mass="15703">MQLLVKTDRAGLRTFGWQMAIAVPLLFSLLLPWLFGWLAAGQIPMWPLLLSAVFLLLAGLWPTGLYYPYRAWMAFARVMAWINTRLLLGLVFYLMLLPLGLVLQLFGKLQYKRKPTGDSYWLAPDKTPTAKNLEDPF</sequence>
<reference evidence="2 3" key="1">
    <citation type="submission" date="2021-06" db="EMBL/GenBank/DDBJ databases">
        <title>Rheinheimera indica sp. nov., isolated from deep-sea sediment.</title>
        <authorList>
            <person name="Wang Z."/>
            <person name="Zhang X.-Y."/>
        </authorList>
    </citation>
    <scope>NUCLEOTIDE SEQUENCE [LARGE SCALE GENOMIC DNA]</scope>
    <source>
        <strain evidence="2 3">SM2107</strain>
    </source>
</reference>
<dbReference type="Proteomes" id="UP000704611">
    <property type="component" value="Unassembled WGS sequence"/>
</dbReference>
<keyword evidence="1" id="KW-0812">Transmembrane</keyword>
<dbReference type="RefSeq" id="WP_217668933.1">
    <property type="nucleotide sequence ID" value="NZ_JAHRID010000003.1"/>
</dbReference>
<evidence type="ECO:0008006" key="4">
    <source>
        <dbReference type="Google" id="ProtNLM"/>
    </source>
</evidence>
<keyword evidence="1" id="KW-1133">Transmembrane helix</keyword>
<protein>
    <recommendedName>
        <fullName evidence="4">SxtJ</fullName>
    </recommendedName>
</protein>